<evidence type="ECO:0000313" key="5">
    <source>
        <dbReference type="EMBL" id="ARU96612.1"/>
    </source>
</evidence>
<gene>
    <name evidence="4" type="ORF">A7K98_01455</name>
    <name evidence="5" type="ORF">A7K99_01450</name>
</gene>
<dbReference type="RefSeq" id="WP_087486957.1">
    <property type="nucleotide sequence ID" value="NZ_CP015579.1"/>
</dbReference>
<keyword evidence="1" id="KW-0645">Protease</keyword>
<proteinExistence type="inferred from homology"/>
<organism evidence="4 7">
    <name type="scientific">Tatumella citrea</name>
    <name type="common">Pantoea citrea</name>
    <dbReference type="NCBI Taxonomy" id="53336"/>
    <lineage>
        <taxon>Bacteria</taxon>
        <taxon>Pseudomonadati</taxon>
        <taxon>Pseudomonadota</taxon>
        <taxon>Gammaproteobacteria</taxon>
        <taxon>Enterobacterales</taxon>
        <taxon>Erwiniaceae</taxon>
        <taxon>Tatumella</taxon>
    </lineage>
</organism>
<comment type="cofactor">
    <cofactor evidence="1">
        <name>Zn(2+)</name>
        <dbReference type="ChEBI" id="CHEBI:29105"/>
    </cofactor>
    <text evidence="1">Binds 1 zinc ion per subunit.</text>
</comment>
<dbReference type="EMBL" id="CP015581">
    <property type="protein sequence ID" value="ARU96612.1"/>
    <property type="molecule type" value="Genomic_DNA"/>
</dbReference>
<feature type="domain" description="Microcystin LR degradation protein MlrC C-terminal" evidence="2">
    <location>
        <begin position="320"/>
        <end position="484"/>
    </location>
</feature>
<name>A0A1Y0LES8_TATCI</name>
<dbReference type="GO" id="GO:0046872">
    <property type="term" value="F:metal ion binding"/>
    <property type="evidence" value="ECO:0007669"/>
    <property type="project" value="UniProtKB-KW"/>
</dbReference>
<dbReference type="InterPro" id="IPR009197">
    <property type="entry name" value="MlrC"/>
</dbReference>
<dbReference type="InterPro" id="IPR015995">
    <property type="entry name" value="MlrC_N"/>
</dbReference>
<evidence type="ECO:0000256" key="1">
    <source>
        <dbReference type="PIRNR" id="PIRNR012702"/>
    </source>
</evidence>
<keyword evidence="1" id="KW-0378">Hydrolase</keyword>
<keyword evidence="1" id="KW-0479">Metal-binding</keyword>
<dbReference type="Pfam" id="PF07364">
    <property type="entry name" value="DUF1485"/>
    <property type="match status" value="1"/>
</dbReference>
<dbReference type="GO" id="GO:0006508">
    <property type="term" value="P:proteolysis"/>
    <property type="evidence" value="ECO:0007669"/>
    <property type="project" value="UniProtKB-KW"/>
</dbReference>
<comment type="similarity">
    <text evidence="1">Belongs to the peptidase M81 family.</text>
</comment>
<comment type="function">
    <text evidence="1">Involved in peptidolytic degradation of cyclic heptapeptide hepatotoxin microcystin (MC).</text>
</comment>
<dbReference type="OrthoDB" id="5288421at2"/>
<evidence type="ECO:0000313" key="7">
    <source>
        <dbReference type="Proteomes" id="UP000195814"/>
    </source>
</evidence>
<dbReference type="PIRSF" id="PIRSF012702">
    <property type="entry name" value="UCP012702"/>
    <property type="match status" value="1"/>
</dbReference>
<dbReference type="InterPro" id="IPR010799">
    <property type="entry name" value="MlrC_C"/>
</dbReference>
<dbReference type="GO" id="GO:0008237">
    <property type="term" value="F:metallopeptidase activity"/>
    <property type="evidence" value="ECO:0007669"/>
    <property type="project" value="UniProtKB-KW"/>
</dbReference>
<evidence type="ECO:0000259" key="3">
    <source>
        <dbReference type="Pfam" id="PF07364"/>
    </source>
</evidence>
<evidence type="ECO:0000259" key="2">
    <source>
        <dbReference type="Pfam" id="PF07171"/>
    </source>
</evidence>
<evidence type="ECO:0000313" key="6">
    <source>
        <dbReference type="Proteomes" id="UP000195729"/>
    </source>
</evidence>
<evidence type="ECO:0000313" key="4">
    <source>
        <dbReference type="EMBL" id="ARU92577.1"/>
    </source>
</evidence>
<protein>
    <recommendedName>
        <fullName evidence="1">Microcystinase C</fullName>
        <shortName evidence="1">MlrC</shortName>
    </recommendedName>
</protein>
<reference evidence="6 7" key="1">
    <citation type="submission" date="2016-05" db="EMBL/GenBank/DDBJ databases">
        <title>Complete genome sequence of two 2,5-diketo-D-glunonic acid producing strain Tatumella citrea.</title>
        <authorList>
            <person name="Duan C."/>
            <person name="Yang J."/>
            <person name="Yang S."/>
        </authorList>
    </citation>
    <scope>NUCLEOTIDE SEQUENCE [LARGE SCALE GENOMIC DNA]</scope>
    <source>
        <strain evidence="5 6">ATCC 39140</strain>
        <strain evidence="4 7">DSM 13699</strain>
    </source>
</reference>
<accession>A0A1Y0LES8</accession>
<sequence length="499" mass="53519">MSISSRPLRIAIAGFVQESVTFISMASTLETFQVTESAGAEVLSRHRGANTPTAGFIDICEAAGCELVPLFYAGAAAAGPTTDEAYEHYVGRLVEGLRNAGPLDGVLLDLHGAMATPTRLDADAETLEKVREVVGPDLPVMLALDYHANIDQRTVDLTDALFGYHYSPHTDMAETGKRTARCLLKTLRGEISPVTVIRKPGVMVPSIFSATGLEPLKSIVDRSVALGEQPGNYTDVSVFAGFSYADVPNCGFSVVVVTDNDQQAATELAEQFSQEIYALRRELNHPELLFSVESGIEEAKRIKSSAQKPVVLLEHADRMGDSTYLLRAALEKKLSGTAVPYIADALAAKQAAAFGVGNIATVTVGSHSSDRAGGPVTLTGKVLFAEEKHYLATGPYFTGRLVDLGLTVVIDTGDVVVSITTNQSTAVDDDCFKQLGLDINDYSYIVLRSKTHFRAAYDQLASAILIIDTPDWGPADLTLLDFRHVARDTTYPFVAAKPA</sequence>
<dbReference type="Proteomes" id="UP000195814">
    <property type="component" value="Chromosome"/>
</dbReference>
<dbReference type="Pfam" id="PF07171">
    <property type="entry name" value="MlrC_C"/>
    <property type="match status" value="1"/>
</dbReference>
<keyword evidence="1" id="KW-0482">Metalloprotease</keyword>
<keyword evidence="6" id="KW-1185">Reference proteome</keyword>
<feature type="domain" description="Microcystin LR degradation protein MlrC N-terminal" evidence="3">
    <location>
        <begin position="9"/>
        <end position="286"/>
    </location>
</feature>
<dbReference type="EMBL" id="CP015579">
    <property type="protein sequence ID" value="ARU92577.1"/>
    <property type="molecule type" value="Genomic_DNA"/>
</dbReference>
<dbReference type="AlphaFoldDB" id="A0A1Y0LES8"/>
<dbReference type="Proteomes" id="UP000195729">
    <property type="component" value="Chromosome"/>
</dbReference>
<dbReference type="KEGG" id="tci:A7K98_01455"/>